<gene>
    <name evidence="2" type="ORF">P7K49_022411</name>
</gene>
<sequence length="72" mass="7750">LYSKLYTLSARKESKCRLATRGDGSLVCKGQEMAINQAHSLENAPCTFGLPNEDADTRKGNEGPKGPPLTGR</sequence>
<feature type="non-terminal residue" evidence="2">
    <location>
        <position position="1"/>
    </location>
</feature>
<name>A0ABQ9UX50_SAGOE</name>
<proteinExistence type="predicted"/>
<feature type="non-terminal residue" evidence="2">
    <location>
        <position position="72"/>
    </location>
</feature>
<reference evidence="2 3" key="1">
    <citation type="submission" date="2023-05" db="EMBL/GenBank/DDBJ databases">
        <title>B98-5 Cell Line De Novo Hybrid Assembly: An Optical Mapping Approach.</title>
        <authorList>
            <person name="Kananen K."/>
            <person name="Auerbach J.A."/>
            <person name="Kautto E."/>
            <person name="Blachly J.S."/>
        </authorList>
    </citation>
    <scope>NUCLEOTIDE SEQUENCE [LARGE SCALE GENOMIC DNA]</scope>
    <source>
        <strain evidence="2">B95-8</strain>
        <tissue evidence="2">Cell line</tissue>
    </source>
</reference>
<evidence type="ECO:0000313" key="3">
    <source>
        <dbReference type="Proteomes" id="UP001266305"/>
    </source>
</evidence>
<keyword evidence="3" id="KW-1185">Reference proteome</keyword>
<protein>
    <submittedName>
        <fullName evidence="2">Uncharacterized protein</fullName>
    </submittedName>
</protein>
<evidence type="ECO:0000256" key="1">
    <source>
        <dbReference type="SAM" id="MobiDB-lite"/>
    </source>
</evidence>
<evidence type="ECO:0000313" key="2">
    <source>
        <dbReference type="EMBL" id="KAK2101063.1"/>
    </source>
</evidence>
<feature type="region of interest" description="Disordered" evidence="1">
    <location>
        <begin position="48"/>
        <end position="72"/>
    </location>
</feature>
<accession>A0ABQ9UX50</accession>
<dbReference type="Proteomes" id="UP001266305">
    <property type="component" value="Unassembled WGS sequence"/>
</dbReference>
<comment type="caution">
    <text evidence="2">The sequence shown here is derived from an EMBL/GenBank/DDBJ whole genome shotgun (WGS) entry which is preliminary data.</text>
</comment>
<organism evidence="2 3">
    <name type="scientific">Saguinus oedipus</name>
    <name type="common">Cotton-top tamarin</name>
    <name type="synonym">Oedipomidas oedipus</name>
    <dbReference type="NCBI Taxonomy" id="9490"/>
    <lineage>
        <taxon>Eukaryota</taxon>
        <taxon>Metazoa</taxon>
        <taxon>Chordata</taxon>
        <taxon>Craniata</taxon>
        <taxon>Vertebrata</taxon>
        <taxon>Euteleostomi</taxon>
        <taxon>Mammalia</taxon>
        <taxon>Eutheria</taxon>
        <taxon>Euarchontoglires</taxon>
        <taxon>Primates</taxon>
        <taxon>Haplorrhini</taxon>
        <taxon>Platyrrhini</taxon>
        <taxon>Cebidae</taxon>
        <taxon>Callitrichinae</taxon>
        <taxon>Saguinus</taxon>
    </lineage>
</organism>
<dbReference type="EMBL" id="JASSZA010000010">
    <property type="protein sequence ID" value="KAK2101063.1"/>
    <property type="molecule type" value="Genomic_DNA"/>
</dbReference>